<feature type="domain" description="Peptidase C1A papain C-terminal" evidence="4">
    <location>
        <begin position="4"/>
        <end position="34"/>
    </location>
</feature>
<dbReference type="Proteomes" id="UP000676336">
    <property type="component" value="Unassembled WGS sequence"/>
</dbReference>
<dbReference type="Pfam" id="PF00112">
    <property type="entry name" value="Peptidase_C1"/>
    <property type="match status" value="1"/>
</dbReference>
<evidence type="ECO:0000259" key="4">
    <source>
        <dbReference type="Pfam" id="PF00112"/>
    </source>
</evidence>
<evidence type="ECO:0000313" key="6">
    <source>
        <dbReference type="Proteomes" id="UP000676336"/>
    </source>
</evidence>
<keyword evidence="2" id="KW-0378">Hydrolase</keyword>
<dbReference type="GO" id="GO:0008234">
    <property type="term" value="F:cysteine-type peptidase activity"/>
    <property type="evidence" value="ECO:0007669"/>
    <property type="project" value="UniProtKB-KW"/>
</dbReference>
<gene>
    <name evidence="5" type="ORF">SMN809_LOCUS32255</name>
</gene>
<dbReference type="SUPFAM" id="SSF54001">
    <property type="entry name" value="Cysteine proteinases"/>
    <property type="match status" value="1"/>
</dbReference>
<reference evidence="5" key="1">
    <citation type="submission" date="2021-02" db="EMBL/GenBank/DDBJ databases">
        <authorList>
            <person name="Nowell W R."/>
        </authorList>
    </citation>
    <scope>NUCLEOTIDE SEQUENCE</scope>
</reference>
<keyword evidence="1" id="KW-0645">Protease</keyword>
<name>A0A8S2WG55_9BILA</name>
<evidence type="ECO:0000256" key="1">
    <source>
        <dbReference type="ARBA" id="ARBA00022670"/>
    </source>
</evidence>
<dbReference type="PROSITE" id="PS00139">
    <property type="entry name" value="THIOL_PROTEASE_CYS"/>
    <property type="match status" value="1"/>
</dbReference>
<dbReference type="Gene3D" id="3.90.70.10">
    <property type="entry name" value="Cysteine proteinases"/>
    <property type="match status" value="1"/>
</dbReference>
<dbReference type="EMBL" id="CAJOBI010066949">
    <property type="protein sequence ID" value="CAF4440516.1"/>
    <property type="molecule type" value="Genomic_DNA"/>
</dbReference>
<feature type="non-terminal residue" evidence="5">
    <location>
        <position position="1"/>
    </location>
</feature>
<proteinExistence type="predicted"/>
<dbReference type="InterPro" id="IPR000668">
    <property type="entry name" value="Peptidase_C1A_C"/>
</dbReference>
<organism evidence="5 6">
    <name type="scientific">Rotaria magnacalcarata</name>
    <dbReference type="NCBI Taxonomy" id="392030"/>
    <lineage>
        <taxon>Eukaryota</taxon>
        <taxon>Metazoa</taxon>
        <taxon>Spiralia</taxon>
        <taxon>Gnathifera</taxon>
        <taxon>Rotifera</taxon>
        <taxon>Eurotatoria</taxon>
        <taxon>Bdelloidea</taxon>
        <taxon>Philodinida</taxon>
        <taxon>Philodinidae</taxon>
        <taxon>Rotaria</taxon>
    </lineage>
</organism>
<dbReference type="GO" id="GO:0006508">
    <property type="term" value="P:proteolysis"/>
    <property type="evidence" value="ECO:0007669"/>
    <property type="project" value="UniProtKB-KW"/>
</dbReference>
<evidence type="ECO:0000313" key="5">
    <source>
        <dbReference type="EMBL" id="CAF4440516.1"/>
    </source>
</evidence>
<evidence type="ECO:0000256" key="2">
    <source>
        <dbReference type="ARBA" id="ARBA00022801"/>
    </source>
</evidence>
<evidence type="ECO:0000256" key="3">
    <source>
        <dbReference type="ARBA" id="ARBA00022807"/>
    </source>
</evidence>
<sequence length="36" mass="3793">RIMGAVTPVKDQGICGSCWSFGTTGTIEGAYFVKVI</sequence>
<dbReference type="InterPro" id="IPR038765">
    <property type="entry name" value="Papain-like_cys_pep_sf"/>
</dbReference>
<dbReference type="AlphaFoldDB" id="A0A8S2WG55"/>
<accession>A0A8S2WG55</accession>
<keyword evidence="3" id="KW-0788">Thiol protease</keyword>
<comment type="caution">
    <text evidence="5">The sequence shown here is derived from an EMBL/GenBank/DDBJ whole genome shotgun (WGS) entry which is preliminary data.</text>
</comment>
<protein>
    <recommendedName>
        <fullName evidence="4">Peptidase C1A papain C-terminal domain-containing protein</fullName>
    </recommendedName>
</protein>
<dbReference type="InterPro" id="IPR000169">
    <property type="entry name" value="Pept_cys_AS"/>
</dbReference>